<reference evidence="7 8" key="1">
    <citation type="submission" date="2021-07" db="EMBL/GenBank/DDBJ databases">
        <title>A novel Jannaschia species isolated from marine dinoflagellate Ceratoperidinium margalefii.</title>
        <authorList>
            <person name="Jiang Y."/>
            <person name="Li Z."/>
        </authorList>
    </citation>
    <scope>NUCLEOTIDE SEQUENCE [LARGE SCALE GENOMIC DNA]</scope>
    <source>
        <strain evidence="7 8">J12C1-MA-4</strain>
    </source>
</reference>
<feature type="binding site" evidence="5">
    <location>
        <position position="246"/>
    </location>
    <ligand>
        <name>S-adenosyl-L-methionine</name>
        <dbReference type="ChEBI" id="CHEBI:59789"/>
    </ligand>
</feature>
<dbReference type="InterPro" id="IPR023267">
    <property type="entry name" value="RCMT"/>
</dbReference>
<feature type="domain" description="SAM-dependent MTase RsmB/NOP-type" evidence="6">
    <location>
        <begin position="133"/>
        <end position="387"/>
    </location>
</feature>
<dbReference type="InterPro" id="IPR049560">
    <property type="entry name" value="MeTrfase_RsmB-F_NOP2_cat"/>
</dbReference>
<feature type="binding site" evidence="5">
    <location>
        <position position="286"/>
    </location>
    <ligand>
        <name>S-adenosyl-L-methionine</name>
        <dbReference type="ChEBI" id="CHEBI:59789"/>
    </ligand>
</feature>
<evidence type="ECO:0000256" key="2">
    <source>
        <dbReference type="ARBA" id="ARBA00022679"/>
    </source>
</evidence>
<gene>
    <name evidence="7" type="ORF">KYE46_11745</name>
</gene>
<dbReference type="Pfam" id="PF22458">
    <property type="entry name" value="RsmF-B_ferredox"/>
    <property type="match status" value="1"/>
</dbReference>
<dbReference type="PANTHER" id="PTHR22807:SF53">
    <property type="entry name" value="RIBOSOMAL RNA SMALL SUBUNIT METHYLTRANSFERASE B-RELATED"/>
    <property type="match status" value="1"/>
</dbReference>
<keyword evidence="4 5" id="KW-0694">RNA-binding</keyword>
<evidence type="ECO:0000256" key="1">
    <source>
        <dbReference type="ARBA" id="ARBA00022603"/>
    </source>
</evidence>
<comment type="caution">
    <text evidence="5">Lacks conserved residue(s) required for the propagation of feature annotation.</text>
</comment>
<name>A0A8F6TTE4_9RHOB</name>
<dbReference type="KEGG" id="gce:KYE46_11745"/>
<sequence>MQPAARYGAAIGVLDAWLDGMPAEQALTRWARGARYAGSKDRAAVRDHVYDVLRQKGVCEALGGADGRGLVLGLLRAQGGDVDAVFSGVGHAPAPLTEAEQAAAVPASDPALNVPEWTRPLLVARAGDTLPELLESFAHRAPLWLRVNLRRTTREAAARALEADGMATRAHGEVETALEVTEGARRLRQSLAYTTGLVEPQDLSVQRAIAQVDWPHDGTILDFCAGGGGKALAIADRTGAEVFAHDALPQRMADLEPRAERAGVRIKQLAGADLAARSPFDVVVTDVPCSGSGTWRRDPEAKWRLTPQALEDLVKTQAEILDKASALTAVGGRIVYMTCSLFEAENEAQVAGFLARHPEWKVGVTTVDTPLTASDGFFSAELIHDPA</sequence>
<evidence type="ECO:0000313" key="7">
    <source>
        <dbReference type="EMBL" id="QXT38606.1"/>
    </source>
</evidence>
<feature type="active site" description="Nucleophile" evidence="5">
    <location>
        <position position="339"/>
    </location>
</feature>
<keyword evidence="8" id="KW-1185">Reference proteome</keyword>
<dbReference type="GO" id="GO:0003723">
    <property type="term" value="F:RNA binding"/>
    <property type="evidence" value="ECO:0007669"/>
    <property type="project" value="UniProtKB-UniRule"/>
</dbReference>
<dbReference type="GO" id="GO:0001510">
    <property type="term" value="P:RNA methylation"/>
    <property type="evidence" value="ECO:0007669"/>
    <property type="project" value="InterPro"/>
</dbReference>
<accession>A0A8F6TTE4</accession>
<dbReference type="GO" id="GO:0008173">
    <property type="term" value="F:RNA methyltransferase activity"/>
    <property type="evidence" value="ECO:0007669"/>
    <property type="project" value="InterPro"/>
</dbReference>
<dbReference type="PROSITE" id="PS51686">
    <property type="entry name" value="SAM_MT_RSMB_NOP"/>
    <property type="match status" value="1"/>
</dbReference>
<evidence type="ECO:0000313" key="8">
    <source>
        <dbReference type="Proteomes" id="UP000825009"/>
    </source>
</evidence>
<proteinExistence type="inferred from homology"/>
<dbReference type="PANTHER" id="PTHR22807">
    <property type="entry name" value="NOP2 YEAST -RELATED NOL1/NOP2/FMU SUN DOMAIN-CONTAINING"/>
    <property type="match status" value="1"/>
</dbReference>
<evidence type="ECO:0000256" key="4">
    <source>
        <dbReference type="ARBA" id="ARBA00022884"/>
    </source>
</evidence>
<keyword evidence="3 5" id="KW-0949">S-adenosyl-L-methionine</keyword>
<dbReference type="AlphaFoldDB" id="A0A8F6TTE4"/>
<dbReference type="EMBL" id="CP079194">
    <property type="protein sequence ID" value="QXT38606.1"/>
    <property type="molecule type" value="Genomic_DNA"/>
</dbReference>
<keyword evidence="1 5" id="KW-0489">Methyltransferase</keyword>
<keyword evidence="2 5" id="KW-0808">Transferase</keyword>
<dbReference type="Proteomes" id="UP000825009">
    <property type="component" value="Chromosome"/>
</dbReference>
<evidence type="ECO:0000256" key="5">
    <source>
        <dbReference type="PROSITE-ProRule" id="PRU01023"/>
    </source>
</evidence>
<organism evidence="7 8">
    <name type="scientific">Gymnodinialimonas ceratoperidinii</name>
    <dbReference type="NCBI Taxonomy" id="2856823"/>
    <lineage>
        <taxon>Bacteria</taxon>
        <taxon>Pseudomonadati</taxon>
        <taxon>Pseudomonadota</taxon>
        <taxon>Alphaproteobacteria</taxon>
        <taxon>Rhodobacterales</taxon>
        <taxon>Paracoccaceae</taxon>
        <taxon>Gymnodinialimonas</taxon>
    </lineage>
</organism>
<dbReference type="RefSeq" id="WP_219000802.1">
    <property type="nucleotide sequence ID" value="NZ_CP079194.1"/>
</dbReference>
<protein>
    <submittedName>
        <fullName evidence="7">RsmB/NOP family class I SAM-dependent RNA methyltransferase</fullName>
    </submittedName>
</protein>
<comment type="similarity">
    <text evidence="5">Belongs to the class I-like SAM-binding methyltransferase superfamily. RsmB/NOP family.</text>
</comment>
<dbReference type="InterPro" id="IPR054728">
    <property type="entry name" value="RsmB-like_ferredoxin"/>
</dbReference>
<dbReference type="Pfam" id="PF01189">
    <property type="entry name" value="Methyltr_RsmB-F"/>
    <property type="match status" value="1"/>
</dbReference>
<dbReference type="CDD" id="cd02440">
    <property type="entry name" value="AdoMet_MTases"/>
    <property type="match status" value="1"/>
</dbReference>
<evidence type="ECO:0000256" key="3">
    <source>
        <dbReference type="ARBA" id="ARBA00022691"/>
    </source>
</evidence>
<dbReference type="InterPro" id="IPR001678">
    <property type="entry name" value="MeTrfase_RsmB-F_NOP2_dom"/>
</dbReference>
<evidence type="ECO:0000259" key="6">
    <source>
        <dbReference type="PROSITE" id="PS51686"/>
    </source>
</evidence>